<dbReference type="CDD" id="cd06433">
    <property type="entry name" value="GT_2_WfgS_like"/>
    <property type="match status" value="1"/>
</dbReference>
<evidence type="ECO:0000259" key="3">
    <source>
        <dbReference type="Pfam" id="PF00535"/>
    </source>
</evidence>
<dbReference type="InterPro" id="IPR001173">
    <property type="entry name" value="Glyco_trans_2-like"/>
</dbReference>
<dbReference type="EMBL" id="JABKKF010000001">
    <property type="protein sequence ID" value="NPD90773.1"/>
    <property type="molecule type" value="Genomic_DNA"/>
</dbReference>
<keyword evidence="2" id="KW-0808">Transferase</keyword>
<dbReference type="Proteomes" id="UP000714420">
    <property type="component" value="Unassembled WGS sequence"/>
</dbReference>
<comment type="caution">
    <text evidence="4">The sequence shown here is derived from an EMBL/GenBank/DDBJ whole genome shotgun (WGS) entry which is preliminary data.</text>
</comment>
<dbReference type="InterPro" id="IPR011004">
    <property type="entry name" value="Trimer_LpxA-like_sf"/>
</dbReference>
<feature type="domain" description="Glycosyltransferase 2-like" evidence="3">
    <location>
        <begin position="6"/>
        <end position="123"/>
    </location>
</feature>
<proteinExistence type="inferred from homology"/>
<dbReference type="SUPFAM" id="SSF51161">
    <property type="entry name" value="Trimeric LpxA-like enzymes"/>
    <property type="match status" value="1"/>
</dbReference>
<name>A0ABX2AID4_9BACT</name>
<dbReference type="Gene3D" id="3.90.550.10">
    <property type="entry name" value="Spore Coat Polysaccharide Biosynthesis Protein SpsA, Chain A"/>
    <property type="match status" value="1"/>
</dbReference>
<dbReference type="RefSeq" id="WP_172271962.1">
    <property type="nucleotide sequence ID" value="NZ_CASGMU010000015.1"/>
</dbReference>
<comment type="similarity">
    <text evidence="1">Belongs to the transferase hexapeptide repeat family.</text>
</comment>
<evidence type="ECO:0000256" key="2">
    <source>
        <dbReference type="ARBA" id="ARBA00022679"/>
    </source>
</evidence>
<dbReference type="SUPFAM" id="SSF53448">
    <property type="entry name" value="Nucleotide-diphospho-sugar transferases"/>
    <property type="match status" value="1"/>
</dbReference>
<protein>
    <submittedName>
        <fullName evidence="4">Glycosyltransferase</fullName>
    </submittedName>
</protein>
<organism evidence="4 5">
    <name type="scientific">Xylanibacter muris</name>
    <dbReference type="NCBI Taxonomy" id="2736290"/>
    <lineage>
        <taxon>Bacteria</taxon>
        <taxon>Pseudomonadati</taxon>
        <taxon>Bacteroidota</taxon>
        <taxon>Bacteroidia</taxon>
        <taxon>Bacteroidales</taxon>
        <taxon>Prevotellaceae</taxon>
        <taxon>Xylanibacter</taxon>
    </lineage>
</organism>
<gene>
    <name evidence="4" type="ORF">HPS56_00105</name>
</gene>
<evidence type="ECO:0000256" key="1">
    <source>
        <dbReference type="ARBA" id="ARBA00007274"/>
    </source>
</evidence>
<dbReference type="PANTHER" id="PTHR23416:SF23">
    <property type="entry name" value="ACETYLTRANSFERASE C18B11.09C-RELATED"/>
    <property type="match status" value="1"/>
</dbReference>
<evidence type="ECO:0000313" key="4">
    <source>
        <dbReference type="EMBL" id="NPD90773.1"/>
    </source>
</evidence>
<dbReference type="InterPro" id="IPR029044">
    <property type="entry name" value="Nucleotide-diphossugar_trans"/>
</dbReference>
<dbReference type="InterPro" id="IPR001451">
    <property type="entry name" value="Hexapep"/>
</dbReference>
<dbReference type="InterPro" id="IPR051159">
    <property type="entry name" value="Hexapeptide_acetyltransf"/>
</dbReference>
<reference evidence="4 5" key="1">
    <citation type="submission" date="2020-05" db="EMBL/GenBank/DDBJ databases">
        <title>Distinct polysaccharide utilization as determinants for interspecies competition between intestinal Prevotella spp.</title>
        <authorList>
            <person name="Galvez E.J.C."/>
            <person name="Iljazovic A."/>
            <person name="Strowig T."/>
        </authorList>
    </citation>
    <scope>NUCLEOTIDE SEQUENCE [LARGE SCALE GENOMIC DNA]</scope>
    <source>
        <strain evidence="4 5">PMUR</strain>
    </source>
</reference>
<dbReference type="Pfam" id="PF00535">
    <property type="entry name" value="Glycos_transf_2"/>
    <property type="match status" value="1"/>
</dbReference>
<evidence type="ECO:0000313" key="5">
    <source>
        <dbReference type="Proteomes" id="UP000714420"/>
    </source>
</evidence>
<sequence length="421" mass="47706">MSNKISVITVVYNDVGHIRETMESFFSQTWEDKEYIVIDGGSTDGTADIIREYAGRVAYWCSEPDGGIYEAMNKGIAHATGDWINILNSGDMYCSDKSLEDVMKAVAGTEADVIYGNSVEVHPRFKYNRFADGDVSRLDYTPTFRHGSSLIKASVHKRYLYDVSKKKALGYALDWEMLHRLYKDGFVFRKTDVFIEEYLLEGVSNRPYMNLWYNYKITSGSRFDAKRLLFMLVQMLNVLKANSRLTEFIYSFILEYVINGICPHIPFWTLRRPLLRLGKMRIGKGSFIMRKCYFMNANLLTIGEYSHINRGCLIDARGRITIGDNVSISHNVNVVTGSHDAQSHDFMGIFKPIIIKDYAWLGVGCTVLQGVTIGRGAVIAAGAVVTKDVGDYEIVGGIPARKIGTRNPNLDYHCHGWLWFT</sequence>
<dbReference type="CDD" id="cd04647">
    <property type="entry name" value="LbH_MAT_like"/>
    <property type="match status" value="1"/>
</dbReference>
<dbReference type="Pfam" id="PF00132">
    <property type="entry name" value="Hexapep"/>
    <property type="match status" value="1"/>
</dbReference>
<dbReference type="Gene3D" id="2.160.10.10">
    <property type="entry name" value="Hexapeptide repeat proteins"/>
    <property type="match status" value="1"/>
</dbReference>
<dbReference type="PANTHER" id="PTHR23416">
    <property type="entry name" value="SIALIC ACID SYNTHASE-RELATED"/>
    <property type="match status" value="1"/>
</dbReference>
<accession>A0ABX2AID4</accession>
<keyword evidence="5" id="KW-1185">Reference proteome</keyword>